<feature type="transmembrane region" description="Helical" evidence="1">
    <location>
        <begin position="319"/>
        <end position="338"/>
    </location>
</feature>
<sequence>MAGWLAQAALRVILGFQHAVPLLIPDESGYLLAARLLSGGAASDLSWRTFYQGGYPLLIAPAYWLSDDPATVYRLVIVINAMVGAGLLVLACLALRRMGLPKGKAYVLAHVTALIPSAVYYSQFALTDAVLPVIVLGWLLLLHTWLDGGGRSYAVAASATVAFAYSTHARGLILLGVHACLLALVAALRGRTARRDLWPAAAVAAAGAGLGWALNTWVRHQIYPSGVAPLGDWLTIRLTSWDGLAWTLSVATGQLWHAIVATWGLAGVGLVALAALVLRRDAPSADRLVAGATVAAVAGVALATAAALPSEGTVANLAYGRYLACLTPVLLAVGLTVLTRARRAVALRAVLAAAALTLVTMAIVSLHAGERLTRDFFGVFDFPEISFLTWNWGSLNLGLATLTAVLALTLAALVRATAPRGTGLAVIAAACVAAECAIAGVTVVKVSAPWGNALSFATDLTPAGLRPQDRVGISYEGLHWRIWVSHAVQVPTRLVPVDLRRPEGLPPDVTLVVVPWRAGTPSQSTWPAAPKGWWPVISNQNHAGNWVAWRRSPSPAT</sequence>
<reference evidence="2 3" key="1">
    <citation type="submission" date="2020-08" db="EMBL/GenBank/DDBJ databases">
        <title>Sequencing the genomes of 1000 actinobacteria strains.</title>
        <authorList>
            <person name="Klenk H.-P."/>
        </authorList>
    </citation>
    <scope>NUCLEOTIDE SEQUENCE [LARGE SCALE GENOMIC DNA]</scope>
    <source>
        <strain evidence="2 3">DSM 44320</strain>
    </source>
</reference>
<feature type="transmembrane region" description="Helical" evidence="1">
    <location>
        <begin position="345"/>
        <end position="369"/>
    </location>
</feature>
<feature type="transmembrane region" description="Helical" evidence="1">
    <location>
        <begin position="424"/>
        <end position="444"/>
    </location>
</feature>
<feature type="transmembrane region" description="Helical" evidence="1">
    <location>
        <begin position="172"/>
        <end position="190"/>
    </location>
</feature>
<dbReference type="RefSeq" id="WP_183644897.1">
    <property type="nucleotide sequence ID" value="NZ_JACIBV010000001.1"/>
</dbReference>
<gene>
    <name evidence="2" type="ORF">FHR33_001349</name>
</gene>
<proteinExistence type="predicted"/>
<dbReference type="EMBL" id="JACIBV010000001">
    <property type="protein sequence ID" value="MBB3725489.1"/>
    <property type="molecule type" value="Genomic_DNA"/>
</dbReference>
<feature type="transmembrane region" description="Helical" evidence="1">
    <location>
        <begin position="255"/>
        <end position="276"/>
    </location>
</feature>
<protein>
    <submittedName>
        <fullName evidence="2">Uncharacterized protein</fullName>
    </submittedName>
</protein>
<evidence type="ECO:0000313" key="2">
    <source>
        <dbReference type="EMBL" id="MBB3725489.1"/>
    </source>
</evidence>
<keyword evidence="1" id="KW-0472">Membrane</keyword>
<accession>A0A7W5UYS2</accession>
<evidence type="ECO:0000313" key="3">
    <source>
        <dbReference type="Proteomes" id="UP000579945"/>
    </source>
</evidence>
<keyword evidence="1" id="KW-0812">Transmembrane</keyword>
<feature type="transmembrane region" description="Helical" evidence="1">
    <location>
        <begin position="72"/>
        <end position="93"/>
    </location>
</feature>
<feature type="transmembrane region" description="Helical" evidence="1">
    <location>
        <begin position="129"/>
        <end position="146"/>
    </location>
</feature>
<keyword evidence="3" id="KW-1185">Reference proteome</keyword>
<keyword evidence="1" id="KW-1133">Transmembrane helix</keyword>
<organism evidence="2 3">
    <name type="scientific">Nonomuraea dietziae</name>
    <dbReference type="NCBI Taxonomy" id="65515"/>
    <lineage>
        <taxon>Bacteria</taxon>
        <taxon>Bacillati</taxon>
        <taxon>Actinomycetota</taxon>
        <taxon>Actinomycetes</taxon>
        <taxon>Streptosporangiales</taxon>
        <taxon>Streptosporangiaceae</taxon>
        <taxon>Nonomuraea</taxon>
    </lineage>
</organism>
<dbReference type="Proteomes" id="UP000579945">
    <property type="component" value="Unassembled WGS sequence"/>
</dbReference>
<feature type="transmembrane region" description="Helical" evidence="1">
    <location>
        <begin position="197"/>
        <end position="214"/>
    </location>
</feature>
<evidence type="ECO:0000256" key="1">
    <source>
        <dbReference type="SAM" id="Phobius"/>
    </source>
</evidence>
<dbReference type="AlphaFoldDB" id="A0A7W5UYS2"/>
<feature type="transmembrane region" description="Helical" evidence="1">
    <location>
        <begin position="288"/>
        <end position="307"/>
    </location>
</feature>
<feature type="transmembrane region" description="Helical" evidence="1">
    <location>
        <begin position="389"/>
        <end position="412"/>
    </location>
</feature>
<name>A0A7W5UYS2_9ACTN</name>
<comment type="caution">
    <text evidence="2">The sequence shown here is derived from an EMBL/GenBank/DDBJ whole genome shotgun (WGS) entry which is preliminary data.</text>
</comment>
<dbReference type="GeneID" id="95387912"/>